<dbReference type="CDD" id="cd06261">
    <property type="entry name" value="TM_PBP2"/>
    <property type="match status" value="1"/>
</dbReference>
<evidence type="ECO:0000256" key="9">
    <source>
        <dbReference type="RuleBase" id="RU363032"/>
    </source>
</evidence>
<dbReference type="PROSITE" id="PS50928">
    <property type="entry name" value="ABC_TM1"/>
    <property type="match status" value="1"/>
</dbReference>
<gene>
    <name evidence="11" type="ORF">SAMN02982989_1129</name>
</gene>
<dbReference type="PANTHER" id="PTHR43386">
    <property type="entry name" value="OLIGOPEPTIDE TRANSPORT SYSTEM PERMEASE PROTEIN APPC"/>
    <property type="match status" value="1"/>
</dbReference>
<dbReference type="Gene3D" id="1.10.3720.10">
    <property type="entry name" value="MetI-like"/>
    <property type="match status" value="1"/>
</dbReference>
<feature type="transmembrane region" description="Helical" evidence="9">
    <location>
        <begin position="212"/>
        <end position="230"/>
    </location>
</feature>
<evidence type="ECO:0000256" key="6">
    <source>
        <dbReference type="ARBA" id="ARBA00022927"/>
    </source>
</evidence>
<name>A0A1X7FY62_9HYPH</name>
<protein>
    <submittedName>
        <fullName evidence="11">Peptide/nickel transport system permease protein</fullName>
    </submittedName>
</protein>
<keyword evidence="3" id="KW-1003">Cell membrane</keyword>
<evidence type="ECO:0000256" key="2">
    <source>
        <dbReference type="ARBA" id="ARBA00022448"/>
    </source>
</evidence>
<dbReference type="GO" id="GO:0055085">
    <property type="term" value="P:transmembrane transport"/>
    <property type="evidence" value="ECO:0007669"/>
    <property type="project" value="InterPro"/>
</dbReference>
<evidence type="ECO:0000256" key="7">
    <source>
        <dbReference type="ARBA" id="ARBA00022989"/>
    </source>
</evidence>
<dbReference type="SUPFAM" id="SSF161098">
    <property type="entry name" value="MetI-like"/>
    <property type="match status" value="1"/>
</dbReference>
<comment type="similarity">
    <text evidence="9">Belongs to the binding-protein-dependent transport system permease family.</text>
</comment>
<dbReference type="Pfam" id="PF12911">
    <property type="entry name" value="OppC_N"/>
    <property type="match status" value="1"/>
</dbReference>
<keyword evidence="5" id="KW-0571">Peptide transport</keyword>
<dbReference type="InterPro" id="IPR025966">
    <property type="entry name" value="OppC_N"/>
</dbReference>
<feature type="transmembrane region" description="Helical" evidence="9">
    <location>
        <begin position="118"/>
        <end position="141"/>
    </location>
</feature>
<dbReference type="STRING" id="464029.SAMN02982989_1129"/>
<sequence length="283" mass="30535">MSQSSARWRGWRRFARNKLSVLGAVLIAIVFFCAIFAPYVAPYPEHAGVVVNFLDANQPPSAKYWLGTDTVGRDVLSRIIFGFRNSLMLGAVVIAISITIGTAIGMAAAYLGGKTELVLMRITDIFLAIPSLVLAMAILGLAKPSQLYAMIAMATVWWPWHARLVYGIVRSLKYEGFVVAAEVVGASPLRVMFSELLPNCAPNLFTKASLDMGFVILLGASLSFLGMGAPPPTPDLGTMVSEGAQYLPDIWWLSVMAGMGIFIVVLGFNLVADGLRDLFDIVG</sequence>
<dbReference type="Proteomes" id="UP000192903">
    <property type="component" value="Unassembled WGS sequence"/>
</dbReference>
<feature type="transmembrane region" description="Helical" evidence="9">
    <location>
        <begin position="147"/>
        <end position="166"/>
    </location>
</feature>
<feature type="transmembrane region" description="Helical" evidence="9">
    <location>
        <begin position="87"/>
        <end position="111"/>
    </location>
</feature>
<dbReference type="GO" id="GO:0005886">
    <property type="term" value="C:plasma membrane"/>
    <property type="evidence" value="ECO:0007669"/>
    <property type="project" value="UniProtKB-SubCell"/>
</dbReference>
<keyword evidence="7 9" id="KW-1133">Transmembrane helix</keyword>
<evidence type="ECO:0000313" key="12">
    <source>
        <dbReference type="Proteomes" id="UP000192903"/>
    </source>
</evidence>
<dbReference type="AlphaFoldDB" id="A0A1X7FY62"/>
<keyword evidence="4 9" id="KW-0812">Transmembrane</keyword>
<accession>A0A1X7FY62</accession>
<keyword evidence="6" id="KW-0653">Protein transport</keyword>
<proteinExistence type="inferred from homology"/>
<dbReference type="InterPro" id="IPR000515">
    <property type="entry name" value="MetI-like"/>
</dbReference>
<keyword evidence="12" id="KW-1185">Reference proteome</keyword>
<evidence type="ECO:0000259" key="10">
    <source>
        <dbReference type="PROSITE" id="PS50928"/>
    </source>
</evidence>
<keyword evidence="2 9" id="KW-0813">Transport</keyword>
<keyword evidence="8 9" id="KW-0472">Membrane</keyword>
<dbReference type="InterPro" id="IPR035906">
    <property type="entry name" value="MetI-like_sf"/>
</dbReference>
<dbReference type="OrthoDB" id="9805884at2"/>
<feature type="transmembrane region" description="Helical" evidence="9">
    <location>
        <begin position="21"/>
        <end position="41"/>
    </location>
</feature>
<evidence type="ECO:0000256" key="8">
    <source>
        <dbReference type="ARBA" id="ARBA00023136"/>
    </source>
</evidence>
<organism evidence="11 12">
    <name type="scientific">Xaviernesmea oryzae</name>
    <dbReference type="NCBI Taxonomy" id="464029"/>
    <lineage>
        <taxon>Bacteria</taxon>
        <taxon>Pseudomonadati</taxon>
        <taxon>Pseudomonadota</taxon>
        <taxon>Alphaproteobacteria</taxon>
        <taxon>Hyphomicrobiales</taxon>
        <taxon>Rhizobiaceae</taxon>
        <taxon>Rhizobium/Agrobacterium group</taxon>
        <taxon>Xaviernesmea</taxon>
    </lineage>
</organism>
<evidence type="ECO:0000256" key="1">
    <source>
        <dbReference type="ARBA" id="ARBA00004651"/>
    </source>
</evidence>
<evidence type="ECO:0000256" key="5">
    <source>
        <dbReference type="ARBA" id="ARBA00022856"/>
    </source>
</evidence>
<dbReference type="RefSeq" id="WP_085423986.1">
    <property type="nucleotide sequence ID" value="NZ_FXAF01000008.1"/>
</dbReference>
<dbReference type="PANTHER" id="PTHR43386:SF1">
    <property type="entry name" value="D,D-DIPEPTIDE TRANSPORT SYSTEM PERMEASE PROTEIN DDPC-RELATED"/>
    <property type="match status" value="1"/>
</dbReference>
<feature type="transmembrane region" description="Helical" evidence="9">
    <location>
        <begin position="250"/>
        <end position="271"/>
    </location>
</feature>
<evidence type="ECO:0000256" key="3">
    <source>
        <dbReference type="ARBA" id="ARBA00022475"/>
    </source>
</evidence>
<comment type="subcellular location">
    <subcellularLocation>
        <location evidence="1 9">Cell membrane</location>
        <topology evidence="1 9">Multi-pass membrane protein</topology>
    </subcellularLocation>
</comment>
<dbReference type="GO" id="GO:0015833">
    <property type="term" value="P:peptide transport"/>
    <property type="evidence" value="ECO:0007669"/>
    <property type="project" value="UniProtKB-KW"/>
</dbReference>
<feature type="domain" description="ABC transmembrane type-1" evidence="10">
    <location>
        <begin position="83"/>
        <end position="272"/>
    </location>
</feature>
<reference evidence="12" key="1">
    <citation type="submission" date="2017-04" db="EMBL/GenBank/DDBJ databases">
        <authorList>
            <person name="Varghese N."/>
            <person name="Submissions S."/>
        </authorList>
    </citation>
    <scope>NUCLEOTIDE SEQUENCE [LARGE SCALE GENOMIC DNA]</scope>
    <source>
        <strain evidence="12">B4P</strain>
    </source>
</reference>
<evidence type="ECO:0000256" key="4">
    <source>
        <dbReference type="ARBA" id="ARBA00022692"/>
    </source>
</evidence>
<evidence type="ECO:0000313" key="11">
    <source>
        <dbReference type="EMBL" id="SMF60865.1"/>
    </source>
</evidence>
<dbReference type="GO" id="GO:0015031">
    <property type="term" value="P:protein transport"/>
    <property type="evidence" value="ECO:0007669"/>
    <property type="project" value="UniProtKB-KW"/>
</dbReference>
<dbReference type="InterPro" id="IPR050366">
    <property type="entry name" value="BP-dependent_transpt_permease"/>
</dbReference>
<dbReference type="EMBL" id="FXAF01000008">
    <property type="protein sequence ID" value="SMF60865.1"/>
    <property type="molecule type" value="Genomic_DNA"/>
</dbReference>
<dbReference type="Pfam" id="PF00528">
    <property type="entry name" value="BPD_transp_1"/>
    <property type="match status" value="1"/>
</dbReference>